<protein>
    <submittedName>
        <fullName evidence="1">Uncharacterized protein</fullName>
    </submittedName>
</protein>
<reference evidence="1 2" key="1">
    <citation type="submission" date="2018-07" db="EMBL/GenBank/DDBJ databases">
        <title>New species, Clostridium PI-S10-A1B.</title>
        <authorList>
            <person name="Krishna G."/>
            <person name="Summeta K."/>
            <person name="Shikha S."/>
            <person name="Prabhu P.B."/>
            <person name="Suresh K."/>
        </authorList>
    </citation>
    <scope>NUCLEOTIDE SEQUENCE [LARGE SCALE GENOMIC DNA]</scope>
    <source>
        <strain evidence="1 2">PI-S10-A1B</strain>
    </source>
</reference>
<dbReference type="OrthoDB" id="1640114at2"/>
<organism evidence="1 2">
    <name type="scientific">Lacrimispora amygdalina</name>
    <dbReference type="NCBI Taxonomy" id="253257"/>
    <lineage>
        <taxon>Bacteria</taxon>
        <taxon>Bacillati</taxon>
        <taxon>Bacillota</taxon>
        <taxon>Clostridia</taxon>
        <taxon>Lachnospirales</taxon>
        <taxon>Lachnospiraceae</taxon>
        <taxon>Lacrimispora</taxon>
    </lineage>
</organism>
<name>A0A3E2N9J6_9FIRM</name>
<dbReference type="Proteomes" id="UP000260680">
    <property type="component" value="Unassembled WGS sequence"/>
</dbReference>
<proteinExistence type="predicted"/>
<dbReference type="AlphaFoldDB" id="A0A3E2N9J6"/>
<sequence>MRYEGTIERTAPELKKWKGPGNLEQFLGIPIHAEEIVEIDDGLNPYYFFVQNPYTVCPIAFEGETARQNKLEDPHE</sequence>
<evidence type="ECO:0000313" key="1">
    <source>
        <dbReference type="EMBL" id="RFZ77590.1"/>
    </source>
</evidence>
<dbReference type="RefSeq" id="WP_117418253.1">
    <property type="nucleotide sequence ID" value="NZ_QOHO01000057.1"/>
</dbReference>
<comment type="caution">
    <text evidence="1">The sequence shown here is derived from an EMBL/GenBank/DDBJ whole genome shotgun (WGS) entry which is preliminary data.</text>
</comment>
<dbReference type="EMBL" id="QOHO01000057">
    <property type="protein sequence ID" value="RFZ77590.1"/>
    <property type="molecule type" value="Genomic_DNA"/>
</dbReference>
<evidence type="ECO:0000313" key="2">
    <source>
        <dbReference type="Proteomes" id="UP000260680"/>
    </source>
</evidence>
<gene>
    <name evidence="1" type="ORF">DS742_17395</name>
</gene>
<accession>A0A3E2N9J6</accession>